<evidence type="ECO:0000256" key="2">
    <source>
        <dbReference type="ARBA" id="ARBA00010617"/>
    </source>
</evidence>
<dbReference type="PANTHER" id="PTHR24304">
    <property type="entry name" value="CYTOCHROME P450 FAMILY 7"/>
    <property type="match status" value="1"/>
</dbReference>
<dbReference type="InterPro" id="IPR001128">
    <property type="entry name" value="Cyt_P450"/>
</dbReference>
<dbReference type="PANTHER" id="PTHR24304:SF2">
    <property type="entry name" value="24-HYDROXYCHOLESTEROL 7-ALPHA-HYDROXYLASE"/>
    <property type="match status" value="1"/>
</dbReference>
<dbReference type="InterPro" id="IPR036396">
    <property type="entry name" value="Cyt_P450_sf"/>
</dbReference>
<keyword evidence="3 7" id="KW-0349">Heme</keyword>
<gene>
    <name evidence="8" type="ORF">DSL72_005231</name>
</gene>
<keyword evidence="4 7" id="KW-0479">Metal-binding</keyword>
<evidence type="ECO:0000256" key="7">
    <source>
        <dbReference type="PIRSR" id="PIRSR602403-1"/>
    </source>
</evidence>
<evidence type="ECO:0000256" key="3">
    <source>
        <dbReference type="ARBA" id="ARBA00022617"/>
    </source>
</evidence>
<dbReference type="InterPro" id="IPR050529">
    <property type="entry name" value="CYP450_sterol_14alpha_dmase"/>
</dbReference>
<keyword evidence="9" id="KW-1185">Reference proteome</keyword>
<evidence type="ECO:0000256" key="1">
    <source>
        <dbReference type="ARBA" id="ARBA00001971"/>
    </source>
</evidence>
<dbReference type="Gene3D" id="1.10.630.10">
    <property type="entry name" value="Cytochrome P450"/>
    <property type="match status" value="1"/>
</dbReference>
<keyword evidence="6" id="KW-0843">Virulence</keyword>
<accession>A0A8A3PF29</accession>
<dbReference type="PRINTS" id="PR00465">
    <property type="entry name" value="EP450IV"/>
</dbReference>
<evidence type="ECO:0008006" key="10">
    <source>
        <dbReference type="Google" id="ProtNLM"/>
    </source>
</evidence>
<dbReference type="GO" id="GO:0008395">
    <property type="term" value="F:steroid hydroxylase activity"/>
    <property type="evidence" value="ECO:0007669"/>
    <property type="project" value="TreeGrafter"/>
</dbReference>
<name>A0A8A3PF29_9HELO</name>
<dbReference type="GO" id="GO:0005506">
    <property type="term" value="F:iron ion binding"/>
    <property type="evidence" value="ECO:0007669"/>
    <property type="project" value="InterPro"/>
</dbReference>
<dbReference type="SUPFAM" id="SSF48264">
    <property type="entry name" value="Cytochrome P450"/>
    <property type="match status" value="1"/>
</dbReference>
<dbReference type="OrthoDB" id="1470350at2759"/>
<organism evidence="8 9">
    <name type="scientific">Monilinia vaccinii-corymbosi</name>
    <dbReference type="NCBI Taxonomy" id="61207"/>
    <lineage>
        <taxon>Eukaryota</taxon>
        <taxon>Fungi</taxon>
        <taxon>Dikarya</taxon>
        <taxon>Ascomycota</taxon>
        <taxon>Pezizomycotina</taxon>
        <taxon>Leotiomycetes</taxon>
        <taxon>Helotiales</taxon>
        <taxon>Sclerotiniaceae</taxon>
        <taxon>Monilinia</taxon>
    </lineage>
</organism>
<dbReference type="EMBL" id="CP063408">
    <property type="protein sequence ID" value="QSZ33663.1"/>
    <property type="molecule type" value="Genomic_DNA"/>
</dbReference>
<feature type="binding site" description="axial binding residue" evidence="7">
    <location>
        <position position="233"/>
    </location>
    <ligand>
        <name>heme</name>
        <dbReference type="ChEBI" id="CHEBI:30413"/>
    </ligand>
    <ligandPart>
        <name>Fe</name>
        <dbReference type="ChEBI" id="CHEBI:18248"/>
    </ligandPart>
</feature>
<comment type="similarity">
    <text evidence="2">Belongs to the cytochrome P450 family.</text>
</comment>
<dbReference type="InterPro" id="IPR002403">
    <property type="entry name" value="Cyt_P450_E_grp-IV"/>
</dbReference>
<reference evidence="8" key="1">
    <citation type="submission" date="2020-10" db="EMBL/GenBank/DDBJ databases">
        <title>Genome Sequence of Monilinia vaccinii-corymbosi Sheds Light on Mummy Berry Disease Infection of Blueberry and Mating Type.</title>
        <authorList>
            <person name="Yow A.G."/>
            <person name="Zhang Y."/>
            <person name="Bansal K."/>
            <person name="Eacker S.M."/>
            <person name="Sullivan S."/>
            <person name="Liachko I."/>
            <person name="Cubeta M.A."/>
            <person name="Rollins J.A."/>
            <person name="Ashrafi H."/>
        </authorList>
    </citation>
    <scope>NUCLEOTIDE SEQUENCE</scope>
    <source>
        <strain evidence="8">RL-1</strain>
    </source>
</reference>
<dbReference type="Proteomes" id="UP000672032">
    <property type="component" value="Chromosome 4"/>
</dbReference>
<dbReference type="GO" id="GO:0020037">
    <property type="term" value="F:heme binding"/>
    <property type="evidence" value="ECO:0007669"/>
    <property type="project" value="InterPro"/>
</dbReference>
<evidence type="ECO:0000256" key="6">
    <source>
        <dbReference type="ARBA" id="ARBA00023026"/>
    </source>
</evidence>
<evidence type="ECO:0000256" key="5">
    <source>
        <dbReference type="ARBA" id="ARBA00023004"/>
    </source>
</evidence>
<evidence type="ECO:0000256" key="4">
    <source>
        <dbReference type="ARBA" id="ARBA00022723"/>
    </source>
</evidence>
<protein>
    <recommendedName>
        <fullName evidence="10">Cytochrome P450</fullName>
    </recommendedName>
</protein>
<sequence length="295" mass="33445">MEWHRSAEAHINRNDEELETKSWEPYYGSKLIRDRARDLSNIIGFGDEARAAHDLGLIWGANGNIVPTLAWCILDIISRPDLLSQVRGELSSIAKDHQTGDLEKLMPSLLSNLLLQSIYCEELRLRNSSTFQRSPISSNFKLGPWKFPKDGRIIASIWHAGRDKSIWNEGVNGEHDVESFWPERFILYPNDPYSGPRKPSFSKKPSEKITESRLATDTVSGSWIPFGGGQNVCPGRFYAKQQAIGSMAMFLSKFDIELIDNKSPEPDLSSFSWGVLPPKGKYPARLRRRPRQDGE</sequence>
<comment type="cofactor">
    <cofactor evidence="1 7">
        <name>heme</name>
        <dbReference type="ChEBI" id="CHEBI:30413"/>
    </cofactor>
</comment>
<evidence type="ECO:0000313" key="8">
    <source>
        <dbReference type="EMBL" id="QSZ33663.1"/>
    </source>
</evidence>
<dbReference type="AlphaFoldDB" id="A0A8A3PF29"/>
<keyword evidence="5 7" id="KW-0408">Iron</keyword>
<dbReference type="GO" id="GO:0016705">
    <property type="term" value="F:oxidoreductase activity, acting on paired donors, with incorporation or reduction of molecular oxygen"/>
    <property type="evidence" value="ECO:0007669"/>
    <property type="project" value="InterPro"/>
</dbReference>
<evidence type="ECO:0000313" key="9">
    <source>
        <dbReference type="Proteomes" id="UP000672032"/>
    </source>
</evidence>
<dbReference type="Pfam" id="PF00067">
    <property type="entry name" value="p450"/>
    <property type="match status" value="1"/>
</dbReference>
<proteinExistence type="inferred from homology"/>